<sequence>MMFWNILKNDIARGIFKRKYLYIISTVVIAALVIIADMSLGRKTGSHGYTGQVSVGDLFQVFYRGSRIIKPDNMAEFYISEQYLFMVLGIAFIVGNYCVRDFGSVGMQIIIRCGSISKWFAGKVMWCFASALYMTALTDILIVIISVIHGYEPGLDVHMEVLRIYGYPENVTNVAAGKIVVMSLVLPLLSLFAIALVQMFLSMICSSVIALLLISTGMIITIFSGNVLLVFNGLMCMRNNIYTAGGTDSIHMMIADVVIILISIIAVYIYVSRMDILNAKEI</sequence>
<gene>
    <name evidence="2" type="ORF">DW811_14130</name>
</gene>
<dbReference type="RefSeq" id="WP_118149263.1">
    <property type="nucleotide sequence ID" value="NZ_QSIS01000028.1"/>
</dbReference>
<organism evidence="2 3">
    <name type="scientific">Lachnospira eligens</name>
    <dbReference type="NCBI Taxonomy" id="39485"/>
    <lineage>
        <taxon>Bacteria</taxon>
        <taxon>Bacillati</taxon>
        <taxon>Bacillota</taxon>
        <taxon>Clostridia</taxon>
        <taxon>Lachnospirales</taxon>
        <taxon>Lachnospiraceae</taxon>
        <taxon>Lachnospira</taxon>
    </lineage>
</organism>
<evidence type="ECO:0000313" key="3">
    <source>
        <dbReference type="Proteomes" id="UP000284794"/>
    </source>
</evidence>
<protein>
    <submittedName>
        <fullName evidence="2">Uncharacterized protein</fullName>
    </submittedName>
</protein>
<reference evidence="2 3" key="1">
    <citation type="submission" date="2018-08" db="EMBL/GenBank/DDBJ databases">
        <title>A genome reference for cultivated species of the human gut microbiota.</title>
        <authorList>
            <person name="Zou Y."/>
            <person name="Xue W."/>
            <person name="Luo G."/>
        </authorList>
    </citation>
    <scope>NUCLEOTIDE SEQUENCE [LARGE SCALE GENOMIC DNA]</scope>
    <source>
        <strain evidence="2 3">AM32-2AC</strain>
    </source>
</reference>
<name>A0A414D5F0_9FIRM</name>
<dbReference type="AlphaFoldDB" id="A0A414D5F0"/>
<keyword evidence="1" id="KW-1133">Transmembrane helix</keyword>
<evidence type="ECO:0000256" key="1">
    <source>
        <dbReference type="SAM" id="Phobius"/>
    </source>
</evidence>
<keyword evidence="1" id="KW-0472">Membrane</keyword>
<feature type="transmembrane region" description="Helical" evidence="1">
    <location>
        <begin position="179"/>
        <end position="201"/>
    </location>
</feature>
<comment type="caution">
    <text evidence="2">The sequence shown here is derived from an EMBL/GenBank/DDBJ whole genome shotgun (WGS) entry which is preliminary data.</text>
</comment>
<proteinExistence type="predicted"/>
<dbReference type="Proteomes" id="UP000284794">
    <property type="component" value="Unassembled WGS sequence"/>
</dbReference>
<feature type="transmembrane region" description="Helical" evidence="1">
    <location>
        <begin position="20"/>
        <end position="40"/>
    </location>
</feature>
<feature type="transmembrane region" description="Helical" evidence="1">
    <location>
        <begin position="208"/>
        <end position="230"/>
    </location>
</feature>
<feature type="transmembrane region" description="Helical" evidence="1">
    <location>
        <begin position="124"/>
        <end position="151"/>
    </location>
</feature>
<evidence type="ECO:0000313" key="2">
    <source>
        <dbReference type="EMBL" id="RHD04598.1"/>
    </source>
</evidence>
<dbReference type="EMBL" id="QSIS01000028">
    <property type="protein sequence ID" value="RHD04598.1"/>
    <property type="molecule type" value="Genomic_DNA"/>
</dbReference>
<feature type="transmembrane region" description="Helical" evidence="1">
    <location>
        <begin position="83"/>
        <end position="103"/>
    </location>
</feature>
<keyword evidence="1" id="KW-0812">Transmembrane</keyword>
<accession>A0A414D5F0</accession>
<feature type="transmembrane region" description="Helical" evidence="1">
    <location>
        <begin position="250"/>
        <end position="271"/>
    </location>
</feature>